<protein>
    <recommendedName>
        <fullName evidence="1">PH domain-containing protein</fullName>
    </recommendedName>
</protein>
<dbReference type="Pfam" id="PF05527">
    <property type="entry name" value="TNFAIP8"/>
    <property type="match status" value="1"/>
</dbReference>
<dbReference type="Proteomes" id="UP000014680">
    <property type="component" value="Unassembled WGS sequence"/>
</dbReference>
<sequence>MAEELPYEGYLECKLNKKWKLRFATINGSTLYYYKTELDDKPEGKIELKGGVMNSDPKHKLNETHKNSFHLVIGDVTQQFKCTQDMFKEWVDVITKRALLAPKEAPTKALIAKSKRTLMDKITRNTVASVGGSGSASFVMNDEVKNLLSAIERLVEIDVGKEVAKKTEKFIMKLVAKCYMEWQHHNISNEQIYALDKPLREAFTMFDQLFRYFGMKKAEFLKPGFQKLVDLLNEQIKTQLLTTLRPCLSPKNLAKLRELFNMFFKVEFFERVWSKTTPEDDVSEHLFNIVQSMNQYNSFPLNLPQV</sequence>
<dbReference type="SUPFAM" id="SSF50729">
    <property type="entry name" value="PH domain-like"/>
    <property type="match status" value="1"/>
</dbReference>
<organism evidence="2 3">
    <name type="scientific">Entamoeba invadens IP1</name>
    <dbReference type="NCBI Taxonomy" id="370355"/>
    <lineage>
        <taxon>Eukaryota</taxon>
        <taxon>Amoebozoa</taxon>
        <taxon>Evosea</taxon>
        <taxon>Archamoebae</taxon>
        <taxon>Mastigamoebida</taxon>
        <taxon>Entamoebidae</taxon>
        <taxon>Entamoeba</taxon>
    </lineage>
</organism>
<evidence type="ECO:0000259" key="1">
    <source>
        <dbReference type="PROSITE" id="PS50003"/>
    </source>
</evidence>
<dbReference type="InterPro" id="IPR008477">
    <property type="entry name" value="TNFAIP8-like"/>
</dbReference>
<name>A0A0A1U909_ENTIV</name>
<feature type="domain" description="PH" evidence="1">
    <location>
        <begin position="4"/>
        <end position="99"/>
    </location>
</feature>
<dbReference type="RefSeq" id="XP_004258108.1">
    <property type="nucleotide sequence ID" value="XM_004258060.1"/>
</dbReference>
<dbReference type="AlphaFoldDB" id="A0A0A1U909"/>
<evidence type="ECO:0000313" key="3">
    <source>
        <dbReference type="Proteomes" id="UP000014680"/>
    </source>
</evidence>
<evidence type="ECO:0000313" key="2">
    <source>
        <dbReference type="EMBL" id="ELP91337.1"/>
    </source>
</evidence>
<dbReference type="Gene3D" id="1.20.1440.160">
    <property type="entry name" value="Tumor necrosis factor alpha-induced protein 8-like"/>
    <property type="match status" value="1"/>
</dbReference>
<dbReference type="InterPro" id="IPR038355">
    <property type="entry name" value="TNFAIP8_sf"/>
</dbReference>
<gene>
    <name evidence="2" type="ORF">EIN_153740</name>
</gene>
<dbReference type="EMBL" id="KB206474">
    <property type="protein sequence ID" value="ELP91337.1"/>
    <property type="molecule type" value="Genomic_DNA"/>
</dbReference>
<dbReference type="PROSITE" id="PS50003">
    <property type="entry name" value="PH_DOMAIN"/>
    <property type="match status" value="1"/>
</dbReference>
<dbReference type="GeneID" id="14890228"/>
<dbReference type="VEuPathDB" id="AmoebaDB:EIN_153740"/>
<dbReference type="InterPro" id="IPR011993">
    <property type="entry name" value="PH-like_dom_sf"/>
</dbReference>
<dbReference type="Gene3D" id="2.30.29.30">
    <property type="entry name" value="Pleckstrin-homology domain (PH domain)/Phosphotyrosine-binding domain (PTB)"/>
    <property type="match status" value="1"/>
</dbReference>
<dbReference type="Pfam" id="PF00169">
    <property type="entry name" value="PH"/>
    <property type="match status" value="1"/>
</dbReference>
<dbReference type="OrthoDB" id="10039049at2759"/>
<keyword evidence="3" id="KW-1185">Reference proteome</keyword>
<reference evidence="2 3" key="1">
    <citation type="submission" date="2012-10" db="EMBL/GenBank/DDBJ databases">
        <authorList>
            <person name="Zafar N."/>
            <person name="Inman J."/>
            <person name="Hall N."/>
            <person name="Lorenzi H."/>
            <person name="Caler E."/>
        </authorList>
    </citation>
    <scope>NUCLEOTIDE SEQUENCE [LARGE SCALE GENOMIC DNA]</scope>
    <source>
        <strain evidence="2 3">IP1</strain>
    </source>
</reference>
<accession>A0A0A1U909</accession>
<dbReference type="KEGG" id="eiv:EIN_153740"/>
<dbReference type="SMART" id="SM00233">
    <property type="entry name" value="PH"/>
    <property type="match status" value="1"/>
</dbReference>
<proteinExistence type="predicted"/>
<dbReference type="InterPro" id="IPR001849">
    <property type="entry name" value="PH_domain"/>
</dbReference>